<dbReference type="EMBL" id="DXGD01000261">
    <property type="protein sequence ID" value="HIW99882.1"/>
    <property type="molecule type" value="Genomic_DNA"/>
</dbReference>
<sequence>MTRRASRAVETEASPEMLYLWICQLRRAPYSYDCLDHFGRRSPRPADPAMRALEVGQPVMTIFSLSDFTVNRSLTISMASGWPSLVFGAITVRYAIVPSASGRTVLRADLLMPPLDGPLAGLRRYLLAWGDLFMMRKQLRTLAALAEEDTADASNASRGISGARLVPTVRRLQR</sequence>
<protein>
    <submittedName>
        <fullName evidence="1">SRPBCC family protein</fullName>
    </submittedName>
</protein>
<name>A0A9D1UT08_9MICC</name>
<gene>
    <name evidence="1" type="ORF">H9871_07030</name>
</gene>
<dbReference type="AlphaFoldDB" id="A0A9D1UT08"/>
<evidence type="ECO:0000313" key="1">
    <source>
        <dbReference type="EMBL" id="HIW99882.1"/>
    </source>
</evidence>
<organism evidence="1 2">
    <name type="scientific">Candidatus Nesterenkonia stercoripullorum</name>
    <dbReference type="NCBI Taxonomy" id="2838701"/>
    <lineage>
        <taxon>Bacteria</taxon>
        <taxon>Bacillati</taxon>
        <taxon>Actinomycetota</taxon>
        <taxon>Actinomycetes</taxon>
        <taxon>Micrococcales</taxon>
        <taxon>Micrococcaceae</taxon>
        <taxon>Nesterenkonia</taxon>
    </lineage>
</organism>
<reference evidence="1" key="1">
    <citation type="journal article" date="2021" name="PeerJ">
        <title>Extensive microbial diversity within the chicken gut microbiome revealed by metagenomics and culture.</title>
        <authorList>
            <person name="Gilroy R."/>
            <person name="Ravi A."/>
            <person name="Getino M."/>
            <person name="Pursley I."/>
            <person name="Horton D.L."/>
            <person name="Alikhan N.F."/>
            <person name="Baker D."/>
            <person name="Gharbi K."/>
            <person name="Hall N."/>
            <person name="Watson M."/>
            <person name="Adriaenssens E.M."/>
            <person name="Foster-Nyarko E."/>
            <person name="Jarju S."/>
            <person name="Secka A."/>
            <person name="Antonio M."/>
            <person name="Oren A."/>
            <person name="Chaudhuri R.R."/>
            <person name="La Ragione R."/>
            <person name="Hildebrand F."/>
            <person name="Pallen M.J."/>
        </authorList>
    </citation>
    <scope>NUCLEOTIDE SEQUENCE</scope>
    <source>
        <strain evidence="1">ChiHejej3B27-3195</strain>
    </source>
</reference>
<dbReference type="Proteomes" id="UP000824151">
    <property type="component" value="Unassembled WGS sequence"/>
</dbReference>
<proteinExistence type="predicted"/>
<evidence type="ECO:0000313" key="2">
    <source>
        <dbReference type="Proteomes" id="UP000824151"/>
    </source>
</evidence>
<accession>A0A9D1UT08</accession>
<reference evidence="1" key="2">
    <citation type="submission" date="2021-04" db="EMBL/GenBank/DDBJ databases">
        <authorList>
            <person name="Gilroy R."/>
        </authorList>
    </citation>
    <scope>NUCLEOTIDE SEQUENCE</scope>
    <source>
        <strain evidence="1">ChiHejej3B27-3195</strain>
    </source>
</reference>
<comment type="caution">
    <text evidence="1">The sequence shown here is derived from an EMBL/GenBank/DDBJ whole genome shotgun (WGS) entry which is preliminary data.</text>
</comment>